<dbReference type="PANTHER" id="PTHR37962:SF2">
    <property type="entry name" value="MALE STERILE (3) 76CA"/>
    <property type="match status" value="1"/>
</dbReference>
<organism evidence="1 2">
    <name type="scientific">Pristionchus mayeri</name>
    <dbReference type="NCBI Taxonomy" id="1317129"/>
    <lineage>
        <taxon>Eukaryota</taxon>
        <taxon>Metazoa</taxon>
        <taxon>Ecdysozoa</taxon>
        <taxon>Nematoda</taxon>
        <taxon>Chromadorea</taxon>
        <taxon>Rhabditida</taxon>
        <taxon>Rhabditina</taxon>
        <taxon>Diplogasteromorpha</taxon>
        <taxon>Diplogasteroidea</taxon>
        <taxon>Neodiplogasteridae</taxon>
        <taxon>Pristionchus</taxon>
    </lineage>
</organism>
<comment type="caution">
    <text evidence="1">The sequence shown here is derived from an EMBL/GenBank/DDBJ whole genome shotgun (WGS) entry which is preliminary data.</text>
</comment>
<dbReference type="AlphaFoldDB" id="A0AAN5CJC1"/>
<accession>A0AAN5CJC1</accession>
<protein>
    <submittedName>
        <fullName evidence="1">Uncharacterized protein</fullName>
    </submittedName>
</protein>
<dbReference type="EMBL" id="BTRK01000004">
    <property type="protein sequence ID" value="GMR45497.1"/>
    <property type="molecule type" value="Genomic_DNA"/>
</dbReference>
<evidence type="ECO:0000313" key="1">
    <source>
        <dbReference type="EMBL" id="GMR45497.1"/>
    </source>
</evidence>
<proteinExistence type="predicted"/>
<feature type="non-terminal residue" evidence="1">
    <location>
        <position position="1"/>
    </location>
</feature>
<name>A0AAN5CJC1_9BILA</name>
<dbReference type="Proteomes" id="UP001328107">
    <property type="component" value="Unassembled WGS sequence"/>
</dbReference>
<keyword evidence="2" id="KW-1185">Reference proteome</keyword>
<reference evidence="2" key="1">
    <citation type="submission" date="2022-10" db="EMBL/GenBank/DDBJ databases">
        <title>Genome assembly of Pristionchus species.</title>
        <authorList>
            <person name="Yoshida K."/>
            <person name="Sommer R.J."/>
        </authorList>
    </citation>
    <scope>NUCLEOTIDE SEQUENCE [LARGE SCALE GENOMIC DNA]</scope>
    <source>
        <strain evidence="2">RS5460</strain>
    </source>
</reference>
<sequence length="306" mass="33229">SSSDDPSSSSPSPIPQHPLLPTVQAALEKCDRVSVWRLPAEISQSRLGGRTSPSNACTLIALQLIELFERRNLHFLSPTQSRVPLLPLTRSSARALAGAESRPAPTACTRYIVGTFVEAMVEGNEAHELAVKARSTKEHNFTIPDAIAALQQRHTEIDFCSVAGSLAVHLPRFVRIALRSPSLLPLLRLHFVIIAFERTVLLVADRRTNSFILLDSHLHGSINMPTTVSSGAVVASAHFSELAVLAEWMAEQIFPEMYAHGCVQEFEISTVAYSDGARDCPGEHLGGGFAASRLPPPTMRPMPVFA</sequence>
<feature type="non-terminal residue" evidence="1">
    <location>
        <position position="306"/>
    </location>
</feature>
<dbReference type="PANTHER" id="PTHR37962">
    <property type="entry name" value="MALE STERILE (3) 76CA"/>
    <property type="match status" value="1"/>
</dbReference>
<gene>
    <name evidence="1" type="ORF">PMAYCL1PPCAC_15692</name>
</gene>
<evidence type="ECO:0000313" key="2">
    <source>
        <dbReference type="Proteomes" id="UP001328107"/>
    </source>
</evidence>